<organism evidence="1 2">
    <name type="scientific">Undibacterium umbellatum</name>
    <dbReference type="NCBI Taxonomy" id="2762300"/>
    <lineage>
        <taxon>Bacteria</taxon>
        <taxon>Pseudomonadati</taxon>
        <taxon>Pseudomonadota</taxon>
        <taxon>Betaproteobacteria</taxon>
        <taxon>Burkholderiales</taxon>
        <taxon>Oxalobacteraceae</taxon>
        <taxon>Undibacterium</taxon>
    </lineage>
</organism>
<evidence type="ECO:0008006" key="3">
    <source>
        <dbReference type="Google" id="ProtNLM"/>
    </source>
</evidence>
<evidence type="ECO:0000313" key="1">
    <source>
        <dbReference type="EMBL" id="MBC3910845.1"/>
    </source>
</evidence>
<reference evidence="1 2" key="1">
    <citation type="submission" date="2020-08" db="EMBL/GenBank/DDBJ databases">
        <title>Novel species isolated from subtropical streams in China.</title>
        <authorList>
            <person name="Lu H."/>
        </authorList>
    </citation>
    <scope>NUCLEOTIDE SEQUENCE [LARGE SCALE GENOMIC DNA]</scope>
    <source>
        <strain evidence="1 2">NL8W</strain>
    </source>
</reference>
<keyword evidence="2" id="KW-1185">Reference proteome</keyword>
<protein>
    <recommendedName>
        <fullName evidence="3">N-acetyltransferase domain-containing protein</fullName>
    </recommendedName>
</protein>
<dbReference type="EMBL" id="JACOFX010000020">
    <property type="protein sequence ID" value="MBC3910845.1"/>
    <property type="molecule type" value="Genomic_DNA"/>
</dbReference>
<comment type="caution">
    <text evidence="1">The sequence shown here is derived from an EMBL/GenBank/DDBJ whole genome shotgun (WGS) entry which is preliminary data.</text>
</comment>
<evidence type="ECO:0000313" key="2">
    <source>
        <dbReference type="Proteomes" id="UP000646911"/>
    </source>
</evidence>
<proteinExistence type="predicted"/>
<dbReference type="RefSeq" id="WP_186956416.1">
    <property type="nucleotide sequence ID" value="NZ_JACOFX010000020.1"/>
</dbReference>
<name>A0ABR6ZGI6_9BURK</name>
<accession>A0ABR6ZGI6</accession>
<gene>
    <name evidence="1" type="ORF">H8L47_25055</name>
</gene>
<dbReference type="Proteomes" id="UP000646911">
    <property type="component" value="Unassembled WGS sequence"/>
</dbReference>
<sequence>MNEFKVLTKEFEAVPIHYQGTLAGAMLVLGNEVHCCVDPTLKGKWFGRVALRTITGIINEYGEAISRASTEDGKKILLSLGFKQDGEIYRSTRTWASKKH</sequence>